<dbReference type="EMBL" id="JBIMSN010000133">
    <property type="protein sequence ID" value="MFH5232093.1"/>
    <property type="molecule type" value="Genomic_DNA"/>
</dbReference>
<dbReference type="GO" id="GO:0016787">
    <property type="term" value="F:hydrolase activity"/>
    <property type="evidence" value="ECO:0007669"/>
    <property type="project" value="UniProtKB-KW"/>
</dbReference>
<gene>
    <name evidence="3" type="ORF">ACHIPV_26315</name>
    <name evidence="2" type="ORF">ACHIRB_26500</name>
</gene>
<dbReference type="SUPFAM" id="SSF53474">
    <property type="entry name" value="alpha/beta-Hydrolases"/>
    <property type="match status" value="1"/>
</dbReference>
<dbReference type="Gene3D" id="3.40.50.1820">
    <property type="entry name" value="alpha/beta hydrolase"/>
    <property type="match status" value="1"/>
</dbReference>
<keyword evidence="3" id="KW-0378">Hydrolase</keyword>
<dbReference type="Proteomes" id="UP001609219">
    <property type="component" value="Unassembled WGS sequence"/>
</dbReference>
<evidence type="ECO:0000313" key="2">
    <source>
        <dbReference type="EMBL" id="MFH5232093.1"/>
    </source>
</evidence>
<evidence type="ECO:0000313" key="4">
    <source>
        <dbReference type="Proteomes" id="UP001609176"/>
    </source>
</evidence>
<dbReference type="EMBL" id="JBIMSP010000071">
    <property type="protein sequence ID" value="MFH5245366.1"/>
    <property type="molecule type" value="Genomic_DNA"/>
</dbReference>
<proteinExistence type="predicted"/>
<dbReference type="PANTHER" id="PTHR45763:SF46">
    <property type="entry name" value="AB HYDROLASE-1 DOMAIN-CONTAINING PROTEIN"/>
    <property type="match status" value="1"/>
</dbReference>
<dbReference type="RefSeq" id="WP_395126206.1">
    <property type="nucleotide sequence ID" value="NZ_JBIMSN010000133.1"/>
</dbReference>
<sequence length="301" mass="32456">MDSAAAPSGETTTVLTPDGRNLAYVEVGDPDGPLVLHNHGGPSSRFEARLFARFAATNRLRFVCVDRPGIGQSSPQQKRTFAGWADDLTVVADALGYQEFGVTGWSEGGPWALAAAAYIDPARLRHVSSIAGASYGTFGDNSAAQYLSKVDAMGGALALRFTPVFRLMYMTLGLTAKRFRKTYFSQLDKAVNSYDKEIVSRPDFESAFYDATVECFAQGSGGLVRDAIPLYRRWEFDVTTIEREVHMWQGLDDLLVPDPINKAVADRMPGAVWHPVDGAGHFVAIGAGGDILAIAAKELGA</sequence>
<evidence type="ECO:0000313" key="5">
    <source>
        <dbReference type="Proteomes" id="UP001609219"/>
    </source>
</evidence>
<dbReference type="Proteomes" id="UP001609176">
    <property type="component" value="Unassembled WGS sequence"/>
</dbReference>
<name>A0ABW7KW98_9NOCA</name>
<feature type="domain" description="AB hydrolase-1" evidence="1">
    <location>
        <begin position="33"/>
        <end position="283"/>
    </location>
</feature>
<dbReference type="Pfam" id="PF00561">
    <property type="entry name" value="Abhydrolase_1"/>
    <property type="match status" value="1"/>
</dbReference>
<reference evidence="4 5" key="1">
    <citation type="submission" date="2024-10" db="EMBL/GenBank/DDBJ databases">
        <authorList>
            <person name="Riesco R."/>
        </authorList>
    </citation>
    <scope>NUCLEOTIDE SEQUENCE [LARGE SCALE GENOMIC DNA]</scope>
    <source>
        <strain evidence="3 4">NCIMB 15448</strain>
        <strain evidence="2 5">NCIMB 15450</strain>
    </source>
</reference>
<evidence type="ECO:0000313" key="3">
    <source>
        <dbReference type="EMBL" id="MFH5245366.1"/>
    </source>
</evidence>
<organism evidence="3 4">
    <name type="scientific">Antrihabitans spumae</name>
    <dbReference type="NCBI Taxonomy" id="3373370"/>
    <lineage>
        <taxon>Bacteria</taxon>
        <taxon>Bacillati</taxon>
        <taxon>Actinomycetota</taxon>
        <taxon>Actinomycetes</taxon>
        <taxon>Mycobacteriales</taxon>
        <taxon>Nocardiaceae</taxon>
        <taxon>Antrihabitans</taxon>
    </lineage>
</organism>
<keyword evidence="5" id="KW-1185">Reference proteome</keyword>
<comment type="caution">
    <text evidence="3">The sequence shown here is derived from an EMBL/GenBank/DDBJ whole genome shotgun (WGS) entry which is preliminary data.</text>
</comment>
<accession>A0ABW7KW98</accession>
<dbReference type="InterPro" id="IPR029058">
    <property type="entry name" value="AB_hydrolase_fold"/>
</dbReference>
<dbReference type="PANTHER" id="PTHR45763">
    <property type="entry name" value="HYDROLASE, ALPHA/BETA FOLD FAMILY PROTEIN, EXPRESSED-RELATED"/>
    <property type="match status" value="1"/>
</dbReference>
<evidence type="ECO:0000259" key="1">
    <source>
        <dbReference type="Pfam" id="PF00561"/>
    </source>
</evidence>
<protein>
    <submittedName>
        <fullName evidence="3">Alpha/beta fold hydrolase</fullName>
    </submittedName>
</protein>
<dbReference type="InterPro" id="IPR000073">
    <property type="entry name" value="AB_hydrolase_1"/>
</dbReference>